<dbReference type="AlphaFoldDB" id="A0A2U1A9G2"/>
<dbReference type="Pfam" id="PF00155">
    <property type="entry name" value="Aminotran_1_2"/>
    <property type="match status" value="1"/>
</dbReference>
<dbReference type="SMART" id="SM00345">
    <property type="entry name" value="HTH_GNTR"/>
    <property type="match status" value="1"/>
</dbReference>
<evidence type="ECO:0000256" key="4">
    <source>
        <dbReference type="ARBA" id="ARBA00023125"/>
    </source>
</evidence>
<evidence type="ECO:0000256" key="3">
    <source>
        <dbReference type="ARBA" id="ARBA00023015"/>
    </source>
</evidence>
<evidence type="ECO:0000256" key="2">
    <source>
        <dbReference type="ARBA" id="ARBA00022898"/>
    </source>
</evidence>
<dbReference type="InterPro" id="IPR051446">
    <property type="entry name" value="HTH_trans_reg/aminotransferase"/>
</dbReference>
<evidence type="ECO:0000313" key="10">
    <source>
        <dbReference type="Proteomes" id="UP000533533"/>
    </source>
</evidence>
<evidence type="ECO:0000259" key="6">
    <source>
        <dbReference type="PROSITE" id="PS50949"/>
    </source>
</evidence>
<evidence type="ECO:0000313" key="7">
    <source>
        <dbReference type="EMBL" id="MBB2930479.1"/>
    </source>
</evidence>
<dbReference type="InterPro" id="IPR036390">
    <property type="entry name" value="WH_DNA-bd_sf"/>
</dbReference>
<comment type="similarity">
    <text evidence="1">In the C-terminal section; belongs to the class-I pyridoxal-phosphate-dependent aminotransferase family.</text>
</comment>
<dbReference type="InterPro" id="IPR000524">
    <property type="entry name" value="Tscrpt_reg_HTH_GntR"/>
</dbReference>
<proteinExistence type="inferred from homology"/>
<dbReference type="Gene3D" id="3.40.640.10">
    <property type="entry name" value="Type I PLP-dependent aspartate aminotransferase-like (Major domain)"/>
    <property type="match status" value="1"/>
</dbReference>
<dbReference type="GO" id="GO:0003677">
    <property type="term" value="F:DNA binding"/>
    <property type="evidence" value="ECO:0007669"/>
    <property type="project" value="UniProtKB-KW"/>
</dbReference>
<feature type="domain" description="HTH gntR-type" evidence="6">
    <location>
        <begin position="11"/>
        <end position="79"/>
    </location>
</feature>
<keyword evidence="5" id="KW-0804">Transcription</keyword>
<dbReference type="SUPFAM" id="SSF46785">
    <property type="entry name" value="Winged helix' DNA-binding domain"/>
    <property type="match status" value="1"/>
</dbReference>
<keyword evidence="3" id="KW-0805">Transcription regulation</keyword>
<dbReference type="Proteomes" id="UP000247772">
    <property type="component" value="Unassembled WGS sequence"/>
</dbReference>
<dbReference type="EMBL" id="QJSQ01000015">
    <property type="protein sequence ID" value="PYE21308.1"/>
    <property type="molecule type" value="Genomic_DNA"/>
</dbReference>
<dbReference type="Gene3D" id="1.10.10.10">
    <property type="entry name" value="Winged helix-like DNA-binding domain superfamily/Winged helix DNA-binding domain"/>
    <property type="match status" value="1"/>
</dbReference>
<comment type="caution">
    <text evidence="8">The sequence shown here is derived from an EMBL/GenBank/DDBJ whole genome shotgun (WGS) entry which is preliminary data.</text>
</comment>
<dbReference type="Proteomes" id="UP000533533">
    <property type="component" value="Unassembled WGS sequence"/>
</dbReference>
<dbReference type="GO" id="GO:0003700">
    <property type="term" value="F:DNA-binding transcription factor activity"/>
    <property type="evidence" value="ECO:0007669"/>
    <property type="project" value="InterPro"/>
</dbReference>
<dbReference type="PANTHER" id="PTHR46577:SF2">
    <property type="entry name" value="TRANSCRIPTIONAL REGULATORY PROTEIN"/>
    <property type="match status" value="1"/>
</dbReference>
<evidence type="ECO:0000256" key="1">
    <source>
        <dbReference type="ARBA" id="ARBA00005384"/>
    </source>
</evidence>
<dbReference type="InterPro" id="IPR036388">
    <property type="entry name" value="WH-like_DNA-bd_sf"/>
</dbReference>
<dbReference type="GO" id="GO:0030170">
    <property type="term" value="F:pyridoxal phosphate binding"/>
    <property type="evidence" value="ECO:0007669"/>
    <property type="project" value="InterPro"/>
</dbReference>
<keyword evidence="10" id="KW-1185">Reference proteome</keyword>
<dbReference type="InterPro" id="IPR015424">
    <property type="entry name" value="PyrdxlP-dep_Trfase"/>
</dbReference>
<dbReference type="InterPro" id="IPR004839">
    <property type="entry name" value="Aminotransferase_I/II_large"/>
</dbReference>
<protein>
    <submittedName>
        <fullName evidence="7">DNA-binding transcriptional MocR family regulator</fullName>
    </submittedName>
    <submittedName>
        <fullName evidence="8">GntR family transcriptional regulator</fullName>
    </submittedName>
</protein>
<dbReference type="PANTHER" id="PTHR46577">
    <property type="entry name" value="HTH-TYPE TRANSCRIPTIONAL REGULATORY PROTEIN GABR"/>
    <property type="match status" value="1"/>
</dbReference>
<dbReference type="CDD" id="cd00609">
    <property type="entry name" value="AAT_like"/>
    <property type="match status" value="1"/>
</dbReference>
<gene>
    <name evidence="8" type="ORF">C7410_115151</name>
    <name evidence="7" type="ORF">FHX59_004942</name>
</gene>
<keyword evidence="4 7" id="KW-0238">DNA-binding</keyword>
<dbReference type="OrthoDB" id="9804020at2"/>
<dbReference type="CDD" id="cd07377">
    <property type="entry name" value="WHTH_GntR"/>
    <property type="match status" value="1"/>
</dbReference>
<name>A0A2U1A9G2_9BURK</name>
<dbReference type="SUPFAM" id="SSF53383">
    <property type="entry name" value="PLP-dependent transferases"/>
    <property type="match status" value="1"/>
</dbReference>
<dbReference type="EMBL" id="JACHVZ010000014">
    <property type="protein sequence ID" value="MBB2930479.1"/>
    <property type="molecule type" value="Genomic_DNA"/>
</dbReference>
<dbReference type="RefSeq" id="WP_110385744.1">
    <property type="nucleotide sequence ID" value="NZ_JACHVZ010000014.1"/>
</dbReference>
<reference evidence="8 9" key="1">
    <citation type="submission" date="2018-06" db="EMBL/GenBank/DDBJ databases">
        <title>Genomic Encyclopedia of Type Strains, Phase IV (KMG-V): Genome sequencing to study the core and pangenomes of soil and plant-associated prokaryotes.</title>
        <authorList>
            <person name="Whitman W."/>
        </authorList>
    </citation>
    <scope>NUCLEOTIDE SEQUENCE [LARGE SCALE GENOMIC DNA]</scope>
    <source>
        <strain evidence="8 9">SRCL-318</strain>
        <strain evidence="7 10">SRMrh-85</strain>
    </source>
</reference>
<dbReference type="PROSITE" id="PS50949">
    <property type="entry name" value="HTH_GNTR"/>
    <property type="match status" value="1"/>
</dbReference>
<keyword evidence="2" id="KW-0663">Pyridoxal phosphate</keyword>
<dbReference type="InterPro" id="IPR015421">
    <property type="entry name" value="PyrdxlP-dep_Trfase_major"/>
</dbReference>
<evidence type="ECO:0000313" key="9">
    <source>
        <dbReference type="Proteomes" id="UP000247772"/>
    </source>
</evidence>
<evidence type="ECO:0000313" key="8">
    <source>
        <dbReference type="EMBL" id="PYE21308.1"/>
    </source>
</evidence>
<sequence>MKINLDAGSSLSLTEQIVGQIEALIRDGRLHAGEKLWSIRQLAAEQQISRFPILEAYDRLVNRGLLYSRHGSGYYVADSVDLERSIGGVNPDLAAPESNQVREQFASPDYTLNLSIGLIPEAWRDVDGITQAIRQAMRKDSRSLIDYATPQGDAGLRSQIQQRLRFFGLAVEPQSIMLTDSASEALDLVVRLILKPGDTVFVEDPGYFNLFGLLKMQGIRLIGIRRLPTGPDIDVVEDLLKENKPKVFFVNTALHNPTGSNVAPNVGFRLLQLAHEHDFMIVEDDVFADFQSIPSARLAALDRLNRVIYVGGFSKSLSSSLRLGYLVATADRINRLVDVKVLTRLGGTRFSERVTAALLEHGAYRKHLDRLRRRVNGALSTALGHLHDAGWEVLGEPCGGTLIWAKFPGIDNSEVMVNEAAKLGIALQPGSYHRPNGEATPWIRFNTAHLNDERAIRFLRAMKKG</sequence>
<accession>A0A2U1A9G2</accession>
<dbReference type="Pfam" id="PF00392">
    <property type="entry name" value="GntR"/>
    <property type="match status" value="1"/>
</dbReference>
<evidence type="ECO:0000256" key="5">
    <source>
        <dbReference type="ARBA" id="ARBA00023163"/>
    </source>
</evidence>
<organism evidence="8 9">
    <name type="scientific">Paraburkholderia silvatlantica</name>
    <dbReference type="NCBI Taxonomy" id="321895"/>
    <lineage>
        <taxon>Bacteria</taxon>
        <taxon>Pseudomonadati</taxon>
        <taxon>Pseudomonadota</taxon>
        <taxon>Betaproteobacteria</taxon>
        <taxon>Burkholderiales</taxon>
        <taxon>Burkholderiaceae</taxon>
        <taxon>Paraburkholderia</taxon>
    </lineage>
</organism>